<dbReference type="GO" id="GO:0005737">
    <property type="term" value="C:cytoplasm"/>
    <property type="evidence" value="ECO:0007669"/>
    <property type="project" value="TreeGrafter"/>
</dbReference>
<accession>A0AAD4DXC4</accession>
<dbReference type="Gene3D" id="1.10.600.10">
    <property type="entry name" value="Farnesyl Diphosphate Synthase"/>
    <property type="match status" value="1"/>
</dbReference>
<keyword evidence="6" id="KW-0460">Magnesium</keyword>
<dbReference type="EC" id="2.5.1.1" evidence="3"/>
<dbReference type="GeneID" id="64670027"/>
<proteinExistence type="inferred from homology"/>
<comment type="similarity">
    <text evidence="11">Belongs to the FPP/GGPP synthase family.</text>
</comment>
<evidence type="ECO:0000256" key="6">
    <source>
        <dbReference type="ARBA" id="ARBA00022842"/>
    </source>
</evidence>
<evidence type="ECO:0000256" key="8">
    <source>
        <dbReference type="ARBA" id="ARBA00032424"/>
    </source>
</evidence>
<dbReference type="PROSITE" id="PS00444">
    <property type="entry name" value="POLYPRENYL_SYNTHASE_2"/>
    <property type="match status" value="1"/>
</dbReference>
<dbReference type="GO" id="GO:0004161">
    <property type="term" value="F:dimethylallyltranstransferase activity"/>
    <property type="evidence" value="ECO:0007669"/>
    <property type="project" value="UniProtKB-EC"/>
</dbReference>
<keyword evidence="5" id="KW-0479">Metal-binding</keyword>
<reference evidence="12" key="1">
    <citation type="journal article" date="2020" name="New Phytol.">
        <title>Comparative genomics reveals dynamic genome evolution in host specialist ectomycorrhizal fungi.</title>
        <authorList>
            <person name="Lofgren L.A."/>
            <person name="Nguyen N.H."/>
            <person name="Vilgalys R."/>
            <person name="Ruytinx J."/>
            <person name="Liao H.L."/>
            <person name="Branco S."/>
            <person name="Kuo A."/>
            <person name="LaButti K."/>
            <person name="Lipzen A."/>
            <person name="Andreopoulos W."/>
            <person name="Pangilinan J."/>
            <person name="Riley R."/>
            <person name="Hundley H."/>
            <person name="Na H."/>
            <person name="Barry K."/>
            <person name="Grigoriev I.V."/>
            <person name="Stajich J.E."/>
            <person name="Kennedy P.G."/>
        </authorList>
    </citation>
    <scope>NUCLEOTIDE SEQUENCE</scope>
    <source>
        <strain evidence="12">FC203</strain>
    </source>
</reference>
<dbReference type="AlphaFoldDB" id="A0AAD4DXC4"/>
<evidence type="ECO:0000256" key="2">
    <source>
        <dbReference type="ARBA" id="ARBA00012439"/>
    </source>
</evidence>
<evidence type="ECO:0000256" key="5">
    <source>
        <dbReference type="ARBA" id="ARBA00022723"/>
    </source>
</evidence>
<dbReference type="CDD" id="cd00685">
    <property type="entry name" value="Trans_IPPS_HT"/>
    <property type="match status" value="1"/>
</dbReference>
<dbReference type="EC" id="2.5.1.10" evidence="2"/>
<evidence type="ECO:0000256" key="3">
    <source>
        <dbReference type="ARBA" id="ARBA00012833"/>
    </source>
</evidence>
<evidence type="ECO:0000256" key="9">
    <source>
        <dbReference type="ARBA" id="ARBA00032448"/>
    </source>
</evidence>
<keyword evidence="4 11" id="KW-0808">Transferase</keyword>
<name>A0AAD4DXC4_9AGAM</name>
<dbReference type="PANTHER" id="PTHR11525:SF0">
    <property type="entry name" value="FARNESYL PYROPHOSPHATE SYNTHASE"/>
    <property type="match status" value="1"/>
</dbReference>
<evidence type="ECO:0000313" key="13">
    <source>
        <dbReference type="Proteomes" id="UP001195769"/>
    </source>
</evidence>
<dbReference type="SFLD" id="SFLDS00005">
    <property type="entry name" value="Isoprenoid_Synthase_Type_I"/>
    <property type="match status" value="1"/>
</dbReference>
<protein>
    <recommendedName>
        <fullName evidence="10">(2E,6E)-farnesyl diphosphate synthase</fullName>
        <ecNumber evidence="3">2.5.1.1</ecNumber>
        <ecNumber evidence="2">2.5.1.10</ecNumber>
    </recommendedName>
    <alternativeName>
        <fullName evidence="9">Dimethylallyltranstransferase</fullName>
    </alternativeName>
    <alternativeName>
        <fullName evidence="8">Farnesyl diphosphate synthase</fullName>
    </alternativeName>
    <alternativeName>
        <fullName evidence="7">Geranyltranstransferase</fullName>
    </alternativeName>
</protein>
<evidence type="ECO:0000256" key="11">
    <source>
        <dbReference type="RuleBase" id="RU004466"/>
    </source>
</evidence>
<dbReference type="InterPro" id="IPR039702">
    <property type="entry name" value="FPS1-like"/>
</dbReference>
<dbReference type="PROSITE" id="PS00723">
    <property type="entry name" value="POLYPRENYL_SYNTHASE_1"/>
    <property type="match status" value="1"/>
</dbReference>
<evidence type="ECO:0000256" key="4">
    <source>
        <dbReference type="ARBA" id="ARBA00022679"/>
    </source>
</evidence>
<keyword evidence="13" id="KW-1185">Reference proteome</keyword>
<dbReference type="GO" id="GO:0045337">
    <property type="term" value="P:farnesyl diphosphate biosynthetic process"/>
    <property type="evidence" value="ECO:0007669"/>
    <property type="project" value="TreeGrafter"/>
</dbReference>
<comment type="caution">
    <text evidence="12">The sequence shown here is derived from an EMBL/GenBank/DDBJ whole genome shotgun (WGS) entry which is preliminary data.</text>
</comment>
<dbReference type="Pfam" id="PF00348">
    <property type="entry name" value="polyprenyl_synt"/>
    <property type="match status" value="1"/>
</dbReference>
<dbReference type="RefSeq" id="XP_041220867.1">
    <property type="nucleotide sequence ID" value="XM_041375729.1"/>
</dbReference>
<dbReference type="InterPro" id="IPR033749">
    <property type="entry name" value="Polyprenyl_synt_CS"/>
</dbReference>
<organism evidence="12 13">
    <name type="scientific">Suillus fuscotomentosus</name>
    <dbReference type="NCBI Taxonomy" id="1912939"/>
    <lineage>
        <taxon>Eukaryota</taxon>
        <taxon>Fungi</taxon>
        <taxon>Dikarya</taxon>
        <taxon>Basidiomycota</taxon>
        <taxon>Agaricomycotina</taxon>
        <taxon>Agaricomycetes</taxon>
        <taxon>Agaricomycetidae</taxon>
        <taxon>Boletales</taxon>
        <taxon>Suillineae</taxon>
        <taxon>Suillaceae</taxon>
        <taxon>Suillus</taxon>
    </lineage>
</organism>
<dbReference type="EMBL" id="JABBWK010000068">
    <property type="protein sequence ID" value="KAG1895291.1"/>
    <property type="molecule type" value="Genomic_DNA"/>
</dbReference>
<dbReference type="GO" id="GO:0046872">
    <property type="term" value="F:metal ion binding"/>
    <property type="evidence" value="ECO:0007669"/>
    <property type="project" value="UniProtKB-KW"/>
</dbReference>
<dbReference type="PANTHER" id="PTHR11525">
    <property type="entry name" value="FARNESYL-PYROPHOSPHATE SYNTHETASE"/>
    <property type="match status" value="1"/>
</dbReference>
<evidence type="ECO:0000313" key="12">
    <source>
        <dbReference type="EMBL" id="KAG1895291.1"/>
    </source>
</evidence>
<comment type="cofactor">
    <cofactor evidence="1">
        <name>Mg(2+)</name>
        <dbReference type="ChEBI" id="CHEBI:18420"/>
    </cofactor>
</comment>
<dbReference type="InterPro" id="IPR008949">
    <property type="entry name" value="Isoprenoid_synthase_dom_sf"/>
</dbReference>
<gene>
    <name evidence="12" type="ORF">F5891DRAFT_960437</name>
</gene>
<evidence type="ECO:0000256" key="10">
    <source>
        <dbReference type="ARBA" id="ARBA00032873"/>
    </source>
</evidence>
<dbReference type="SUPFAM" id="SSF48576">
    <property type="entry name" value="Terpenoid synthases"/>
    <property type="match status" value="1"/>
</dbReference>
<dbReference type="GO" id="GO:0004337">
    <property type="term" value="F:(2E,6E)-farnesyl diphosphate synthase activity"/>
    <property type="evidence" value="ECO:0007669"/>
    <property type="project" value="UniProtKB-EC"/>
</dbReference>
<dbReference type="InterPro" id="IPR000092">
    <property type="entry name" value="Polyprenyl_synt"/>
</dbReference>
<evidence type="ECO:0000256" key="7">
    <source>
        <dbReference type="ARBA" id="ARBA00032380"/>
    </source>
</evidence>
<evidence type="ECO:0000256" key="1">
    <source>
        <dbReference type="ARBA" id="ARBA00001946"/>
    </source>
</evidence>
<dbReference type="Proteomes" id="UP001195769">
    <property type="component" value="Unassembled WGS sequence"/>
</dbReference>
<sequence>MSHADTRNKFLAVFEGIREELIAHMKSENMPEDAIAWFNENLIYNVPGGKLNRGISVVDSVTILLNRLPTDDEYFKAALLGWCIELLQAFFLVSDDIMDRSISRRGQPCWYRVSDVKGLGKVHNIAINDSCMLEGAIYHILKNHFRRETYYVDLLELFQEVTYKTEMGQLVDQITAPEDNLNIDKYTLSKHTFIVQYKTAYYSFYLSVALAMRMCGVPDAYELNGKTVEPYKEADRILIPMGEFFQVQDDYLDYHGTEAQIGKIGTDIIDGKCSWCVCTALTHGTDMQKQFMFENYGKKGPEQTTREQAVKDMYNDEEGLNIPKRYEEYSKNAIAEINAMIELLPEPGAQDELRDDRLRQDVFRAFLSKITDRTA</sequence>